<evidence type="ECO:0000313" key="3">
    <source>
        <dbReference type="Proteomes" id="UP000324800"/>
    </source>
</evidence>
<protein>
    <submittedName>
        <fullName evidence="2">Uncharacterized protein</fullName>
    </submittedName>
</protein>
<evidence type="ECO:0000313" key="2">
    <source>
        <dbReference type="EMBL" id="KAA6354433.1"/>
    </source>
</evidence>
<dbReference type="EMBL" id="SNRW01036337">
    <property type="protein sequence ID" value="KAA6354433.1"/>
    <property type="molecule type" value="Genomic_DNA"/>
</dbReference>
<evidence type="ECO:0000256" key="1">
    <source>
        <dbReference type="SAM" id="Phobius"/>
    </source>
</evidence>
<keyword evidence="1" id="KW-0472">Membrane</keyword>
<keyword evidence="1" id="KW-0812">Transmembrane</keyword>
<proteinExistence type="predicted"/>
<feature type="transmembrane region" description="Helical" evidence="1">
    <location>
        <begin position="184"/>
        <end position="204"/>
    </location>
</feature>
<dbReference type="Proteomes" id="UP000324800">
    <property type="component" value="Unassembled WGS sequence"/>
</dbReference>
<dbReference type="AlphaFoldDB" id="A0A5J4T997"/>
<reference evidence="2 3" key="1">
    <citation type="submission" date="2019-03" db="EMBL/GenBank/DDBJ databases">
        <title>Single cell metagenomics reveals metabolic interactions within the superorganism composed of flagellate Streblomastix strix and complex community of Bacteroidetes bacteria on its surface.</title>
        <authorList>
            <person name="Treitli S.C."/>
            <person name="Kolisko M."/>
            <person name="Husnik F."/>
            <person name="Keeling P."/>
            <person name="Hampl V."/>
        </authorList>
    </citation>
    <scope>NUCLEOTIDE SEQUENCE [LARGE SCALE GENOMIC DNA]</scope>
    <source>
        <strain evidence="2">ST1C</strain>
    </source>
</reference>
<sequence length="211" mass="24296">MLMIVTLHLSRNGYFNGDVQIYDVYAYVNANVISNLYSSFYYHATNQSHHQTQQIIVTTAKISASLNHQHSYTAIATIQQVYHLNLLTVTVQTSAEIPHYSEDMTQIWVYKHYTTAEYLERGFQQSMCLSRRKLETELIQVITAGYLEISGSVYGPNRCEWLQRQLGGIIVQARYVCLIPEMLMMEWIIILVVVVVIVMVQFNLNCCCCCC</sequence>
<name>A0A5J4T997_9EUKA</name>
<comment type="caution">
    <text evidence="2">The sequence shown here is derived from an EMBL/GenBank/DDBJ whole genome shotgun (WGS) entry which is preliminary data.</text>
</comment>
<gene>
    <name evidence="2" type="ORF">EZS28_050040</name>
</gene>
<organism evidence="2 3">
    <name type="scientific">Streblomastix strix</name>
    <dbReference type="NCBI Taxonomy" id="222440"/>
    <lineage>
        <taxon>Eukaryota</taxon>
        <taxon>Metamonada</taxon>
        <taxon>Preaxostyla</taxon>
        <taxon>Oxymonadida</taxon>
        <taxon>Streblomastigidae</taxon>
        <taxon>Streblomastix</taxon>
    </lineage>
</organism>
<accession>A0A5J4T997</accession>
<keyword evidence="1" id="KW-1133">Transmembrane helix</keyword>